<evidence type="ECO:0000259" key="5">
    <source>
        <dbReference type="PROSITE" id="PS51747"/>
    </source>
</evidence>
<dbReference type="AlphaFoldDB" id="B3CGB2"/>
<dbReference type="GO" id="GO:0008270">
    <property type="term" value="F:zinc ion binding"/>
    <property type="evidence" value="ECO:0007669"/>
    <property type="project" value="InterPro"/>
</dbReference>
<dbReference type="eggNOG" id="COG0590">
    <property type="taxonomic scope" value="Bacteria"/>
</dbReference>
<dbReference type="GO" id="GO:0047974">
    <property type="term" value="F:guanosine deaminase activity"/>
    <property type="evidence" value="ECO:0007669"/>
    <property type="project" value="TreeGrafter"/>
</dbReference>
<accession>B3CGB2</accession>
<feature type="domain" description="CMP/dCMP-type deaminase" evidence="5">
    <location>
        <begin position="21"/>
        <end position="132"/>
    </location>
</feature>
<dbReference type="PANTHER" id="PTHR11079">
    <property type="entry name" value="CYTOSINE DEAMINASE FAMILY MEMBER"/>
    <property type="match status" value="1"/>
</dbReference>
<dbReference type="CDD" id="cd01285">
    <property type="entry name" value="nucleoside_deaminase"/>
    <property type="match status" value="1"/>
</dbReference>
<evidence type="ECO:0000313" key="6">
    <source>
        <dbReference type="EMBL" id="EDV03690.1"/>
    </source>
</evidence>
<dbReference type="InterPro" id="IPR016192">
    <property type="entry name" value="APOBEC/CMP_deaminase_Zn-bd"/>
</dbReference>
<organism evidence="6 7">
    <name type="scientific">Bacteroides intestinalis DSM 17393</name>
    <dbReference type="NCBI Taxonomy" id="471870"/>
    <lineage>
        <taxon>Bacteria</taxon>
        <taxon>Pseudomonadati</taxon>
        <taxon>Bacteroidota</taxon>
        <taxon>Bacteroidia</taxon>
        <taxon>Bacteroidales</taxon>
        <taxon>Bacteroidaceae</taxon>
        <taxon>Bacteroides</taxon>
    </lineage>
</organism>
<comment type="caution">
    <text evidence="6">The sequence shown here is derived from an EMBL/GenBank/DDBJ whole genome shotgun (WGS) entry which is preliminary data.</text>
</comment>
<dbReference type="EMBL" id="ABJL02000008">
    <property type="protein sequence ID" value="EDV03690.1"/>
    <property type="molecule type" value="Genomic_DNA"/>
</dbReference>
<reference evidence="6 7" key="1">
    <citation type="submission" date="2008-04" db="EMBL/GenBank/DDBJ databases">
        <title>Draft genome sequence of Bacteroides intestinalis (DSM 17393).</title>
        <authorList>
            <person name="Sudarsanam P."/>
            <person name="Ley R."/>
            <person name="Guruge J."/>
            <person name="Turnbaugh P.J."/>
            <person name="Mahowald M."/>
            <person name="Liep D."/>
            <person name="Gordon J."/>
        </authorList>
    </citation>
    <scope>NUCLEOTIDE SEQUENCE [LARGE SCALE GENOMIC DNA]</scope>
    <source>
        <strain evidence="6 7">DSM 17393</strain>
    </source>
</reference>
<dbReference type="FunFam" id="3.40.140.10:FF:000011">
    <property type="entry name" value="tRNA-specific adenosine deaminase"/>
    <property type="match status" value="1"/>
</dbReference>
<dbReference type="InterPro" id="IPR016193">
    <property type="entry name" value="Cytidine_deaminase-like"/>
</dbReference>
<evidence type="ECO:0000256" key="4">
    <source>
        <dbReference type="ARBA" id="ARBA00022833"/>
    </source>
</evidence>
<evidence type="ECO:0000256" key="1">
    <source>
        <dbReference type="ARBA" id="ARBA00006576"/>
    </source>
</evidence>
<comment type="similarity">
    <text evidence="1">Belongs to the cytidine and deoxycytidylate deaminase family.</text>
</comment>
<dbReference type="STRING" id="471870.BACINT_02816"/>
<dbReference type="PROSITE" id="PS51747">
    <property type="entry name" value="CYT_DCMP_DEAMINASES_2"/>
    <property type="match status" value="1"/>
</dbReference>
<dbReference type="PANTHER" id="PTHR11079:SF161">
    <property type="entry name" value="CMP_DCMP-TYPE DEAMINASE DOMAIN-CONTAINING PROTEIN"/>
    <property type="match status" value="1"/>
</dbReference>
<keyword evidence="3" id="KW-0378">Hydrolase</keyword>
<dbReference type="InterPro" id="IPR002125">
    <property type="entry name" value="CMP_dCMP_dom"/>
</dbReference>
<dbReference type="Gene3D" id="3.40.140.10">
    <property type="entry name" value="Cytidine Deaminase, domain 2"/>
    <property type="match status" value="1"/>
</dbReference>
<dbReference type="Pfam" id="PF00383">
    <property type="entry name" value="dCMP_cyt_deam_1"/>
    <property type="match status" value="1"/>
</dbReference>
<evidence type="ECO:0000313" key="7">
    <source>
        <dbReference type="Proteomes" id="UP000004596"/>
    </source>
</evidence>
<proteinExistence type="inferred from homology"/>
<keyword evidence="2" id="KW-0479">Metal-binding</keyword>
<dbReference type="GO" id="GO:0006152">
    <property type="term" value="P:purine nucleoside catabolic process"/>
    <property type="evidence" value="ECO:0007669"/>
    <property type="project" value="TreeGrafter"/>
</dbReference>
<keyword evidence="4" id="KW-0862">Zinc</keyword>
<dbReference type="PROSITE" id="PS00903">
    <property type="entry name" value="CYT_DCMP_DEAMINASES_1"/>
    <property type="match status" value="1"/>
</dbReference>
<name>B3CGB2_9BACE</name>
<evidence type="ECO:0000256" key="2">
    <source>
        <dbReference type="ARBA" id="ARBA00022723"/>
    </source>
</evidence>
<sequence length="175" mass="19261">MENIKNIVIFVSNTKNNHFIMTKEELMRKAIELSTENVANGGGPFGAVIAKDGEIIATGTNRVTASCDPTAHAEVSAIRAAATKLGTFNLSGCEIYTSCEPCPMCLGAIYWARLERMYYGNNKTDAKNIGFDDSFIYDEIALKPADRKLPSEVLLHNEAIKAFEAWADKEDKIAY</sequence>
<dbReference type="SUPFAM" id="SSF53927">
    <property type="entry name" value="Cytidine deaminase-like"/>
    <property type="match status" value="1"/>
</dbReference>
<evidence type="ECO:0000256" key="3">
    <source>
        <dbReference type="ARBA" id="ARBA00022801"/>
    </source>
</evidence>
<dbReference type="Proteomes" id="UP000004596">
    <property type="component" value="Unassembled WGS sequence"/>
</dbReference>
<gene>
    <name evidence="6" type="ORF">BACINT_02816</name>
</gene>
<protein>
    <submittedName>
        <fullName evidence="6">Cytidine and deoxycytidylate deaminase zinc-binding region</fullName>
    </submittedName>
</protein>
<reference evidence="6 7" key="2">
    <citation type="submission" date="2008-04" db="EMBL/GenBank/DDBJ databases">
        <authorList>
            <person name="Fulton L."/>
            <person name="Clifton S."/>
            <person name="Fulton B."/>
            <person name="Xu J."/>
            <person name="Minx P."/>
            <person name="Pepin K.H."/>
            <person name="Johnson M."/>
            <person name="Thiruvilangam P."/>
            <person name="Bhonagiri V."/>
            <person name="Nash W.E."/>
            <person name="Mardis E.R."/>
            <person name="Wilson R.K."/>
        </authorList>
    </citation>
    <scope>NUCLEOTIDE SEQUENCE [LARGE SCALE GENOMIC DNA]</scope>
    <source>
        <strain evidence="6 7">DSM 17393</strain>
    </source>
</reference>